<dbReference type="PANTHER" id="PTHR47691">
    <property type="entry name" value="REGULATOR-RELATED"/>
    <property type="match status" value="1"/>
</dbReference>
<dbReference type="PANTHER" id="PTHR47691:SF3">
    <property type="entry name" value="HTH-TYPE TRANSCRIPTIONAL REGULATOR RV0890C-RELATED"/>
    <property type="match status" value="1"/>
</dbReference>
<dbReference type="InterPro" id="IPR019734">
    <property type="entry name" value="TPR_rpt"/>
</dbReference>
<protein>
    <submittedName>
        <fullName evidence="1">Predicted ATPase</fullName>
    </submittedName>
</protein>
<dbReference type="InterPro" id="IPR027417">
    <property type="entry name" value="P-loop_NTPase"/>
</dbReference>
<reference evidence="1 2" key="1">
    <citation type="submission" date="2016-10" db="EMBL/GenBank/DDBJ databases">
        <authorList>
            <person name="de Groot N.N."/>
        </authorList>
    </citation>
    <scope>NUCLEOTIDE SEQUENCE [LARGE SCALE GENOMIC DNA]</scope>
    <source>
        <strain evidence="1 2">DSM 43019</strain>
    </source>
</reference>
<dbReference type="SUPFAM" id="SSF48452">
    <property type="entry name" value="TPR-like"/>
    <property type="match status" value="2"/>
</dbReference>
<dbReference type="STRING" id="35752.SAMN05421541_10481"/>
<accession>A0A1I2E024</accession>
<dbReference type="PRINTS" id="PR00364">
    <property type="entry name" value="DISEASERSIST"/>
</dbReference>
<dbReference type="SUPFAM" id="SSF52540">
    <property type="entry name" value="P-loop containing nucleoside triphosphate hydrolases"/>
    <property type="match status" value="1"/>
</dbReference>
<evidence type="ECO:0000313" key="2">
    <source>
        <dbReference type="Proteomes" id="UP000199645"/>
    </source>
</evidence>
<dbReference type="RefSeq" id="WP_093612656.1">
    <property type="nucleotide sequence ID" value="NZ_BOMT01000034.1"/>
</dbReference>
<sequence length="802" mass="85978">MDDFTALPDPGRATSLDDLTEMLRALKVCAGDPSYETIRRRITARWRADGRPAAEDARRATVADCFRSGRRRISTDLVLAIVEALTADPGYVTRWRHALQVTGNAARAAAQVRVRADLPPEPATFTGRVTEQARLGRQLDTGDRPVVCVVSGMAGAGKTQLAVRVARNAGHDRVLFVDLRGYHPDPDQPPAEPGAVLDGFLRLLGMAGHQIPYGLDDRIAAYRRRLAGTRTLVLLDNADSAAQVRPLLTGLPGCPVLITTRHRLAGLGQVTRILLNLLEPAEAVAYMRSATAGIPAGDDPRAADRIAARCRRLPLALSLVAAHIRGTPGWTLTDHAERLDERHGPVDDRATPAIALSYQRLSPQRRRLFRLAALHPGHDVDAHSVAALAGIAPAAARMHLLALQRHHLTHPAAEARYHAHDLVRAYALQRCADEDPPARRRAALTRLFDHYLSAAGAAMDVIAPAERAGRPPAPPPGPTTPQLGDLAAATSWLEAERTTLVAVIAHAAENGWHRHATALAATLFRWLNGGNPADSLTINGHALYAARLGGDRQAEARALTHLGVAHVRMARFGPARERLTEARTIFEELGDLSGEGTTLDNLAQIAEREDRLDDAIAMAGRAAQLFGRTGEPTRLGRALIILATIEQRRHQLDDAAAHLALAIRVLGGEGDRIGEANALSVLGDVDTRRGLLPEAAGSLTRALQICRELGNRVGESWTLESLGALALRSGDKAGAARHFRRALTGFRETGQRDGVARALNGLGETAPPATAAGLHREALAIAVEVGIVTEQRRAEAGLARVS</sequence>
<dbReference type="OrthoDB" id="7628974at2"/>
<evidence type="ECO:0000313" key="1">
    <source>
        <dbReference type="EMBL" id="SFE85901.1"/>
    </source>
</evidence>
<keyword evidence="2" id="KW-1185">Reference proteome</keyword>
<dbReference type="Proteomes" id="UP000199645">
    <property type="component" value="Unassembled WGS sequence"/>
</dbReference>
<dbReference type="EMBL" id="FONV01000004">
    <property type="protein sequence ID" value="SFE85901.1"/>
    <property type="molecule type" value="Genomic_DNA"/>
</dbReference>
<name>A0A1I2E024_9ACTN</name>
<dbReference type="AlphaFoldDB" id="A0A1I2E024"/>
<dbReference type="SMART" id="SM00028">
    <property type="entry name" value="TPR"/>
    <property type="match status" value="5"/>
</dbReference>
<dbReference type="InterPro" id="IPR011990">
    <property type="entry name" value="TPR-like_helical_dom_sf"/>
</dbReference>
<gene>
    <name evidence="1" type="ORF">SAMN05421541_10481</name>
</gene>
<dbReference type="Gene3D" id="3.40.50.300">
    <property type="entry name" value="P-loop containing nucleotide triphosphate hydrolases"/>
    <property type="match status" value="1"/>
</dbReference>
<dbReference type="Gene3D" id="1.25.40.10">
    <property type="entry name" value="Tetratricopeptide repeat domain"/>
    <property type="match status" value="2"/>
</dbReference>
<organism evidence="1 2">
    <name type="scientific">Actinoplanes philippinensis</name>
    <dbReference type="NCBI Taxonomy" id="35752"/>
    <lineage>
        <taxon>Bacteria</taxon>
        <taxon>Bacillati</taxon>
        <taxon>Actinomycetota</taxon>
        <taxon>Actinomycetes</taxon>
        <taxon>Micromonosporales</taxon>
        <taxon>Micromonosporaceae</taxon>
        <taxon>Actinoplanes</taxon>
    </lineage>
</organism>
<proteinExistence type="predicted"/>
<dbReference type="Pfam" id="PF13424">
    <property type="entry name" value="TPR_12"/>
    <property type="match status" value="1"/>
</dbReference>